<dbReference type="EMBL" id="CP000510">
    <property type="protein sequence ID" value="ABM02815.1"/>
    <property type="molecule type" value="Genomic_DNA"/>
</dbReference>
<organism evidence="1 2">
    <name type="scientific">Psychromonas ingrahamii (strain DSM 17664 / CCUG 51855 / 37)</name>
    <dbReference type="NCBI Taxonomy" id="357804"/>
    <lineage>
        <taxon>Bacteria</taxon>
        <taxon>Pseudomonadati</taxon>
        <taxon>Pseudomonadota</taxon>
        <taxon>Gammaproteobacteria</taxon>
        <taxon>Alteromonadales</taxon>
        <taxon>Psychromonadaceae</taxon>
        <taxon>Psychromonas</taxon>
    </lineage>
</organism>
<dbReference type="HOGENOM" id="CLU_2194764_0_0_6"/>
<protein>
    <submittedName>
        <fullName evidence="1">Uncharacterized protein</fullName>
    </submittedName>
</protein>
<dbReference type="RefSeq" id="WP_011769378.1">
    <property type="nucleotide sequence ID" value="NC_008709.1"/>
</dbReference>
<proteinExistence type="predicted"/>
<evidence type="ECO:0000313" key="2">
    <source>
        <dbReference type="Proteomes" id="UP000000639"/>
    </source>
</evidence>
<dbReference type="InterPro" id="IPR028956">
    <property type="entry name" value="Imm51"/>
</dbReference>
<gene>
    <name evidence="1" type="ordered locus">Ping_0975</name>
</gene>
<dbReference type="AlphaFoldDB" id="A1STK0"/>
<dbReference type="Proteomes" id="UP000000639">
    <property type="component" value="Chromosome"/>
</dbReference>
<name>A1STK0_PSYIN</name>
<dbReference type="eggNOG" id="ENOG5033ZA0">
    <property type="taxonomic scope" value="Bacteria"/>
</dbReference>
<dbReference type="KEGG" id="pin:Ping_0975"/>
<keyword evidence="2" id="KW-1185">Reference proteome</keyword>
<evidence type="ECO:0000313" key="1">
    <source>
        <dbReference type="EMBL" id="ABM02815.1"/>
    </source>
</evidence>
<accession>A1STK0</accession>
<reference evidence="1 2" key="1">
    <citation type="submission" date="2007-01" db="EMBL/GenBank/DDBJ databases">
        <title>Complete sequence of Psychromonas ingrahamii 37.</title>
        <authorList>
            <consortium name="US DOE Joint Genome Institute"/>
            <person name="Copeland A."/>
            <person name="Lucas S."/>
            <person name="Lapidus A."/>
            <person name="Barry K."/>
            <person name="Detter J.C."/>
            <person name="Glavina del Rio T."/>
            <person name="Hammon N."/>
            <person name="Israni S."/>
            <person name="Dalin E."/>
            <person name="Tice H."/>
            <person name="Pitluck S."/>
            <person name="Thompson L.S."/>
            <person name="Brettin T."/>
            <person name="Bruce D."/>
            <person name="Han C."/>
            <person name="Tapia R."/>
            <person name="Schmutz J."/>
            <person name="Larimer F."/>
            <person name="Land M."/>
            <person name="Hauser L."/>
            <person name="Kyrpides N."/>
            <person name="Ivanova N."/>
            <person name="Staley J."/>
            <person name="Richardson P."/>
        </authorList>
    </citation>
    <scope>NUCLEOTIDE SEQUENCE [LARGE SCALE GENOMIC DNA]</scope>
    <source>
        <strain evidence="1 2">37</strain>
    </source>
</reference>
<dbReference type="OrthoDB" id="8657476at2"/>
<dbReference type="Pfam" id="PF15595">
    <property type="entry name" value="Imm51"/>
    <property type="match status" value="1"/>
</dbReference>
<sequence>MKHANAYQPFFLSSLQRVHTLTLNDLKWTAFEAHDFLGDGEDWALVIENMLLEKNPEILKKIKFGKERDMFCISSEDKDALHEIAEMVAEFYEDRALLEEQIEKYAKY</sequence>